<keyword evidence="4" id="KW-0479">Metal-binding</keyword>
<dbReference type="RefSeq" id="WP_019618143.1">
    <property type="nucleotide sequence ID" value="NZ_JBHUNE010000003.1"/>
</dbReference>
<evidence type="ECO:0000256" key="3">
    <source>
        <dbReference type="ARBA" id="ARBA00022692"/>
    </source>
</evidence>
<evidence type="ECO:0000256" key="7">
    <source>
        <dbReference type="ARBA" id="ARBA00023136"/>
    </source>
</evidence>
<dbReference type="Proteomes" id="UP001597492">
    <property type="component" value="Unassembled WGS sequence"/>
</dbReference>
<dbReference type="Pfam" id="PF01127">
    <property type="entry name" value="Sdh_cyt"/>
    <property type="match status" value="1"/>
</dbReference>
<feature type="transmembrane region" description="Helical" evidence="8">
    <location>
        <begin position="26"/>
        <end position="47"/>
    </location>
</feature>
<evidence type="ECO:0000256" key="1">
    <source>
        <dbReference type="ARBA" id="ARBA00004370"/>
    </source>
</evidence>
<feature type="transmembrane region" description="Helical" evidence="8">
    <location>
        <begin position="109"/>
        <end position="134"/>
    </location>
</feature>
<evidence type="ECO:0000256" key="4">
    <source>
        <dbReference type="ARBA" id="ARBA00022723"/>
    </source>
</evidence>
<dbReference type="SUPFAM" id="SSF81343">
    <property type="entry name" value="Fumarate reductase respiratory complex transmembrane subunits"/>
    <property type="match status" value="1"/>
</dbReference>
<name>A0ABW5UW13_9MICO</name>
<dbReference type="InterPro" id="IPR000701">
    <property type="entry name" value="SuccDH_FuR_B_TM-su"/>
</dbReference>
<evidence type="ECO:0000313" key="10">
    <source>
        <dbReference type="Proteomes" id="UP001597492"/>
    </source>
</evidence>
<evidence type="ECO:0000256" key="2">
    <source>
        <dbReference type="ARBA" id="ARBA00022617"/>
    </source>
</evidence>
<keyword evidence="3 8" id="KW-0812">Transmembrane</keyword>
<keyword evidence="7 8" id="KW-0472">Membrane</keyword>
<feature type="transmembrane region" description="Helical" evidence="8">
    <location>
        <begin position="71"/>
        <end position="88"/>
    </location>
</feature>
<sequence>MTIEAIDYPRTPLAERKKGSGNLERTGWVFMRVSGVLLVILVFVHLYSNLIAGDGVHQIDYQFVVAEKFQFSFWLIWDGLMLVLAMIHGTNGLRTIVNDYVYKPGPRKALITTLWIACAVEIILGIIVLVAFGVNPCIHGADSVSVCAG</sequence>
<dbReference type="InterPro" id="IPR034804">
    <property type="entry name" value="SQR/QFR_C/D"/>
</dbReference>
<gene>
    <name evidence="9" type="ORF">ACFSW7_05705</name>
</gene>
<evidence type="ECO:0000313" key="9">
    <source>
        <dbReference type="EMBL" id="MFD2757868.1"/>
    </source>
</evidence>
<keyword evidence="2" id="KW-0349">Heme</keyword>
<organism evidence="9 10">
    <name type="scientific">Gulosibacter faecalis</name>
    <dbReference type="NCBI Taxonomy" id="272240"/>
    <lineage>
        <taxon>Bacteria</taxon>
        <taxon>Bacillati</taxon>
        <taxon>Actinomycetota</taxon>
        <taxon>Actinomycetes</taxon>
        <taxon>Micrococcales</taxon>
        <taxon>Microbacteriaceae</taxon>
        <taxon>Gulosibacter</taxon>
    </lineage>
</organism>
<evidence type="ECO:0000256" key="5">
    <source>
        <dbReference type="ARBA" id="ARBA00022989"/>
    </source>
</evidence>
<comment type="caution">
    <text evidence="9">The sequence shown here is derived from an EMBL/GenBank/DDBJ whole genome shotgun (WGS) entry which is preliminary data.</text>
</comment>
<proteinExistence type="predicted"/>
<protein>
    <submittedName>
        <fullName evidence="9">Succinate dehydrogenase hydrophobic membrane anchor subunit</fullName>
    </submittedName>
</protein>
<reference evidence="10" key="1">
    <citation type="journal article" date="2019" name="Int. J. Syst. Evol. Microbiol.">
        <title>The Global Catalogue of Microorganisms (GCM) 10K type strain sequencing project: providing services to taxonomists for standard genome sequencing and annotation.</title>
        <authorList>
            <consortium name="The Broad Institute Genomics Platform"/>
            <consortium name="The Broad Institute Genome Sequencing Center for Infectious Disease"/>
            <person name="Wu L."/>
            <person name="Ma J."/>
        </authorList>
    </citation>
    <scope>NUCLEOTIDE SEQUENCE [LARGE SCALE GENOMIC DNA]</scope>
    <source>
        <strain evidence="10">TISTR 1514</strain>
    </source>
</reference>
<accession>A0ABW5UW13</accession>
<keyword evidence="10" id="KW-1185">Reference proteome</keyword>
<comment type="subcellular location">
    <subcellularLocation>
        <location evidence="1">Membrane</location>
    </subcellularLocation>
</comment>
<keyword evidence="6" id="KW-0408">Iron</keyword>
<dbReference type="CDD" id="cd03500">
    <property type="entry name" value="SQR_TypeA_SdhD_like"/>
    <property type="match status" value="1"/>
</dbReference>
<dbReference type="EMBL" id="JBHUNE010000003">
    <property type="protein sequence ID" value="MFD2757868.1"/>
    <property type="molecule type" value="Genomic_DNA"/>
</dbReference>
<evidence type="ECO:0000256" key="8">
    <source>
        <dbReference type="SAM" id="Phobius"/>
    </source>
</evidence>
<keyword evidence="5 8" id="KW-1133">Transmembrane helix</keyword>
<dbReference type="Gene3D" id="1.20.1300.10">
    <property type="entry name" value="Fumarate reductase/succinate dehydrogenase, transmembrane subunit"/>
    <property type="match status" value="1"/>
</dbReference>
<evidence type="ECO:0000256" key="6">
    <source>
        <dbReference type="ARBA" id="ARBA00023004"/>
    </source>
</evidence>